<protein>
    <submittedName>
        <fullName evidence="2">Uncharacterized protein</fullName>
    </submittedName>
</protein>
<comment type="caution">
    <text evidence="2">The sequence shown here is derived from an EMBL/GenBank/DDBJ whole genome shotgun (WGS) entry which is preliminary data.</text>
</comment>
<gene>
    <name evidence="2" type="ORF">V2H45_13050</name>
</gene>
<keyword evidence="3" id="KW-1185">Reference proteome</keyword>
<name>A0AAW9Q449_9CYAN</name>
<organism evidence="2 3">
    <name type="scientific">Tumidithrix elongata BACA0141</name>
    <dbReference type="NCBI Taxonomy" id="2716417"/>
    <lineage>
        <taxon>Bacteria</taxon>
        <taxon>Bacillati</taxon>
        <taxon>Cyanobacteriota</taxon>
        <taxon>Cyanophyceae</taxon>
        <taxon>Pseudanabaenales</taxon>
        <taxon>Pseudanabaenaceae</taxon>
        <taxon>Tumidithrix</taxon>
        <taxon>Tumidithrix elongata</taxon>
    </lineage>
</organism>
<feature type="transmembrane region" description="Helical" evidence="1">
    <location>
        <begin position="56"/>
        <end position="75"/>
    </location>
</feature>
<dbReference type="Proteomes" id="UP001333818">
    <property type="component" value="Unassembled WGS sequence"/>
</dbReference>
<accession>A0AAW9Q449</accession>
<dbReference type="AlphaFoldDB" id="A0AAW9Q449"/>
<evidence type="ECO:0000256" key="1">
    <source>
        <dbReference type="SAM" id="Phobius"/>
    </source>
</evidence>
<dbReference type="RefSeq" id="WP_330484092.1">
    <property type="nucleotide sequence ID" value="NZ_JAZBJZ010000048.1"/>
</dbReference>
<keyword evidence="1" id="KW-0812">Transmembrane</keyword>
<proteinExistence type="predicted"/>
<evidence type="ECO:0000313" key="2">
    <source>
        <dbReference type="EMBL" id="MEE3717661.1"/>
    </source>
</evidence>
<sequence>MKTTFNYDGRNLFTPTVFLDDFNKFAPISATQAWSLFFTASREDTALGTNPEAGKFWSYTLIASAVTGILATLIFHPIY</sequence>
<keyword evidence="1" id="KW-1133">Transmembrane helix</keyword>
<reference evidence="2" key="1">
    <citation type="submission" date="2024-01" db="EMBL/GenBank/DDBJ databases">
        <title>Bank of Algae and Cyanobacteria of the Azores (BACA) strain genomes.</title>
        <authorList>
            <person name="Luz R."/>
            <person name="Cordeiro R."/>
            <person name="Fonseca A."/>
            <person name="Goncalves V."/>
        </authorList>
    </citation>
    <scope>NUCLEOTIDE SEQUENCE</scope>
    <source>
        <strain evidence="2">BACA0141</strain>
    </source>
</reference>
<dbReference type="EMBL" id="JAZBJZ010000048">
    <property type="protein sequence ID" value="MEE3717661.1"/>
    <property type="molecule type" value="Genomic_DNA"/>
</dbReference>
<evidence type="ECO:0000313" key="3">
    <source>
        <dbReference type="Proteomes" id="UP001333818"/>
    </source>
</evidence>
<keyword evidence="1" id="KW-0472">Membrane</keyword>